<evidence type="ECO:0008006" key="3">
    <source>
        <dbReference type="Google" id="ProtNLM"/>
    </source>
</evidence>
<proteinExistence type="predicted"/>
<dbReference type="EMBL" id="JADIKD010000008">
    <property type="protein sequence ID" value="MFK2916943.1"/>
    <property type="molecule type" value="Genomic_DNA"/>
</dbReference>
<evidence type="ECO:0000313" key="2">
    <source>
        <dbReference type="Proteomes" id="UP001620408"/>
    </source>
</evidence>
<evidence type="ECO:0000313" key="1">
    <source>
        <dbReference type="EMBL" id="MFK2916943.1"/>
    </source>
</evidence>
<sequence length="197" mass="21680">MLGKRLSFAKASTRSGHLTAQLNARVQPIHRGEIYEDPLDAFLRERGLGEVDGGGTMLTEHGEIDYCDVEIHLTDVSEDKLAWLVNTLENMGAPKGSKLLLDDGKREIPMGRNEGLAVYLNGTDLPDEVYANCDSNVVYSTFAVLLGDAGVIQSWWQGPTETALYLYGPSFEQMRALIADFVASYPLCQKARLVQIA</sequence>
<name>A0ABW8K4V7_9GAMM</name>
<keyword evidence="2" id="KW-1185">Reference proteome</keyword>
<dbReference type="Proteomes" id="UP001620408">
    <property type="component" value="Unassembled WGS sequence"/>
</dbReference>
<dbReference type="RefSeq" id="WP_379987034.1">
    <property type="nucleotide sequence ID" value="NZ_JADIKD010000008.1"/>
</dbReference>
<reference evidence="1 2" key="1">
    <citation type="submission" date="2020-10" db="EMBL/GenBank/DDBJ databases">
        <title>Phylogeny of dyella-like bacteria.</title>
        <authorList>
            <person name="Fu J."/>
        </authorList>
    </citation>
    <scope>NUCLEOTIDE SEQUENCE [LARGE SCALE GENOMIC DNA]</scope>
    <source>
        <strain evidence="1 2">BB4</strain>
    </source>
</reference>
<organism evidence="1 2">
    <name type="scientific">Dyella koreensis</name>
    <dbReference type="NCBI Taxonomy" id="311235"/>
    <lineage>
        <taxon>Bacteria</taxon>
        <taxon>Pseudomonadati</taxon>
        <taxon>Pseudomonadota</taxon>
        <taxon>Gammaproteobacteria</taxon>
        <taxon>Lysobacterales</taxon>
        <taxon>Rhodanobacteraceae</taxon>
        <taxon>Dyella</taxon>
    </lineage>
</organism>
<protein>
    <recommendedName>
        <fullName evidence="3">Aminomethyltransferase folate-binding domain-containing protein</fullName>
    </recommendedName>
</protein>
<comment type="caution">
    <text evidence="1">The sequence shown here is derived from an EMBL/GenBank/DDBJ whole genome shotgun (WGS) entry which is preliminary data.</text>
</comment>
<accession>A0ABW8K4V7</accession>
<gene>
    <name evidence="1" type="ORF">ISS97_06695</name>
</gene>